<feature type="signal peptide" evidence="1">
    <location>
        <begin position="1"/>
        <end position="18"/>
    </location>
</feature>
<dbReference type="OrthoDB" id="4704201at2759"/>
<name>A0A9Q9DSH7_CURCL</name>
<protein>
    <submittedName>
        <fullName evidence="2">Uncharacterized protein</fullName>
    </submittedName>
</protein>
<feature type="chain" id="PRO_5040257692" evidence="1">
    <location>
        <begin position="19"/>
        <end position="224"/>
    </location>
</feature>
<proteinExistence type="predicted"/>
<keyword evidence="3" id="KW-1185">Reference proteome</keyword>
<evidence type="ECO:0000256" key="1">
    <source>
        <dbReference type="SAM" id="SignalP"/>
    </source>
</evidence>
<reference evidence="2" key="1">
    <citation type="submission" date="2021-12" db="EMBL/GenBank/DDBJ databases">
        <title>Curvularia clavata genome.</title>
        <authorList>
            <person name="Cao Y."/>
        </authorList>
    </citation>
    <scope>NUCLEOTIDE SEQUENCE</scope>
    <source>
        <strain evidence="2">Yc1106</strain>
    </source>
</reference>
<keyword evidence="1" id="KW-0732">Signal</keyword>
<organism evidence="2 3">
    <name type="scientific">Curvularia clavata</name>
    <dbReference type="NCBI Taxonomy" id="95742"/>
    <lineage>
        <taxon>Eukaryota</taxon>
        <taxon>Fungi</taxon>
        <taxon>Dikarya</taxon>
        <taxon>Ascomycota</taxon>
        <taxon>Pezizomycotina</taxon>
        <taxon>Dothideomycetes</taxon>
        <taxon>Pleosporomycetidae</taxon>
        <taxon>Pleosporales</taxon>
        <taxon>Pleosporineae</taxon>
        <taxon>Pleosporaceae</taxon>
        <taxon>Curvularia</taxon>
    </lineage>
</organism>
<dbReference type="Proteomes" id="UP001056012">
    <property type="component" value="Chromosome 3"/>
</dbReference>
<accession>A0A9Q9DSH7</accession>
<dbReference type="AlphaFoldDB" id="A0A9Q9DSH7"/>
<evidence type="ECO:0000313" key="3">
    <source>
        <dbReference type="Proteomes" id="UP001056012"/>
    </source>
</evidence>
<sequence length="224" mass="23547">MLSNTITIAALLAATVSAGVVPAIKHDPLTKRSETTWDKNGNIKLTFSKETVQIGSLNTDAIMAAVGPICHESGQCETNPIELKGMITHSESADAIKVTLGPDGEYPTWIRNGLVDILALAAKEVAKCTEVTYTNRCFGGSAMSYCPPNKHVATNCEVPKFWGINYQAPDAANAAPPNIGLDIAMEKVDQSELCENIMTGLGAVAGVVNGYAGGAFTLLTFACV</sequence>
<dbReference type="EMBL" id="CP089276">
    <property type="protein sequence ID" value="USP77722.1"/>
    <property type="molecule type" value="Genomic_DNA"/>
</dbReference>
<evidence type="ECO:0000313" key="2">
    <source>
        <dbReference type="EMBL" id="USP77722.1"/>
    </source>
</evidence>
<dbReference type="VEuPathDB" id="FungiDB:yc1106_04996"/>
<gene>
    <name evidence="2" type="ORF">yc1106_04996</name>
</gene>